<comment type="similarity">
    <text evidence="2">Belongs to the peptidase S16 family.</text>
</comment>
<feature type="active site" evidence="2">
    <location>
        <position position="446"/>
    </location>
</feature>
<dbReference type="RefSeq" id="WP_248942407.1">
    <property type="nucleotide sequence ID" value="NZ_JAKIKS010000121.1"/>
</dbReference>
<dbReference type="EC" id="3.4.21.53" evidence="2"/>
<dbReference type="InterPro" id="IPR020568">
    <property type="entry name" value="Ribosomal_Su5_D2-typ_SF"/>
</dbReference>
<comment type="caution">
    <text evidence="4">The sequence shown here is derived from an EMBL/GenBank/DDBJ whole genome shotgun (WGS) entry which is preliminary data.</text>
</comment>
<sequence length="556" mass="62281">MNSTVIPASALSPQFSIPTSNDQVSDNSALLLGQQRTLDAFTLLSQIPNQHMYLADNEGIDRQPFITALVEHYQQIQEKSPEQTTKQVENKAFCYLAGNIKRRDLIGTLNNSSSTCPQHHQPGTLSQYQYVFICAESLWKRGNLWDLLMSILTKSQYQISQSLPAIPLKAKIILVGSSNLYSHAWIEERLFSTHFPLLGELIHEIDRNQYTEQDYLKWLIAIATPLNVKLDQSCLQPLFQHASKIADHQQRFTLLSTFIAQVLAQARAYAKCDTITDVDLERAISQFNLRHNASAQMSAQNFDDKFINVSTDTQLVGQINGLTVLDTVEYRYGEPARITASVHYGDGEVADIERKSELGGNIHAKGMMILSACLYRIFGRDAPLHLNANIVFEQSYQEIDGDSASLAEYCCLISAISEQAIDQSIAATGAIDQFGNVQAIGGVNEKIEGFFDLCARRGLTGKQGVIIPTANCQQLNLKPAIINAVKQQQFHVYQVQHIDEAVELLMKRIAGKADEDNQFPDDSLYGLVQTRLERLAGYPEEEKTLFAKLLEKLRFF</sequence>
<evidence type="ECO:0000256" key="2">
    <source>
        <dbReference type="PROSITE-ProRule" id="PRU01122"/>
    </source>
</evidence>
<gene>
    <name evidence="4" type="ORF">L2764_21595</name>
</gene>
<name>A0ABT0LH26_9GAMM</name>
<dbReference type="InterPro" id="IPR008269">
    <property type="entry name" value="Lon_proteolytic"/>
</dbReference>
<evidence type="ECO:0000313" key="4">
    <source>
        <dbReference type="EMBL" id="MCL1126998.1"/>
    </source>
</evidence>
<dbReference type="SUPFAM" id="SSF54211">
    <property type="entry name" value="Ribosomal protein S5 domain 2-like"/>
    <property type="match status" value="1"/>
</dbReference>
<feature type="domain" description="Lon proteolytic" evidence="3">
    <location>
        <begin position="313"/>
        <end position="508"/>
    </location>
</feature>
<keyword evidence="1 2" id="KW-0645">Protease</keyword>
<keyword evidence="2" id="KW-0720">Serine protease</keyword>
<dbReference type="EMBL" id="JAKIKS010000121">
    <property type="protein sequence ID" value="MCL1126998.1"/>
    <property type="molecule type" value="Genomic_DNA"/>
</dbReference>
<protein>
    <recommendedName>
        <fullName evidence="2">endopeptidase La</fullName>
        <ecNumber evidence="2">3.4.21.53</ecNumber>
    </recommendedName>
</protein>
<evidence type="ECO:0000259" key="3">
    <source>
        <dbReference type="PROSITE" id="PS51786"/>
    </source>
</evidence>
<dbReference type="InterPro" id="IPR027065">
    <property type="entry name" value="Lon_Prtase"/>
</dbReference>
<dbReference type="InterPro" id="IPR014721">
    <property type="entry name" value="Ribsml_uS5_D2-typ_fold_subgr"/>
</dbReference>
<proteinExistence type="inferred from homology"/>
<dbReference type="PRINTS" id="PR00830">
    <property type="entry name" value="ENDOLAPTASE"/>
</dbReference>
<keyword evidence="5" id="KW-1185">Reference proteome</keyword>
<organism evidence="4 5">
    <name type="scientific">Shewanella surugensis</name>
    <dbReference type="NCBI Taxonomy" id="212020"/>
    <lineage>
        <taxon>Bacteria</taxon>
        <taxon>Pseudomonadati</taxon>
        <taxon>Pseudomonadota</taxon>
        <taxon>Gammaproteobacteria</taxon>
        <taxon>Alteromonadales</taxon>
        <taxon>Shewanellaceae</taxon>
        <taxon>Shewanella</taxon>
    </lineage>
</organism>
<comment type="catalytic activity">
    <reaction evidence="2">
        <text>Hydrolysis of proteins in presence of ATP.</text>
        <dbReference type="EC" id="3.4.21.53"/>
    </reaction>
</comment>
<dbReference type="InterPro" id="IPR027417">
    <property type="entry name" value="P-loop_NTPase"/>
</dbReference>
<evidence type="ECO:0000256" key="1">
    <source>
        <dbReference type="ARBA" id="ARBA00022670"/>
    </source>
</evidence>
<dbReference type="Proteomes" id="UP001203423">
    <property type="component" value="Unassembled WGS sequence"/>
</dbReference>
<dbReference type="PROSITE" id="PS51786">
    <property type="entry name" value="LON_PROTEOLYTIC"/>
    <property type="match status" value="1"/>
</dbReference>
<dbReference type="PANTHER" id="PTHR10046">
    <property type="entry name" value="ATP DEPENDENT LON PROTEASE FAMILY MEMBER"/>
    <property type="match status" value="1"/>
</dbReference>
<dbReference type="Gene3D" id="3.30.230.10">
    <property type="match status" value="1"/>
</dbReference>
<keyword evidence="2" id="KW-0378">Hydrolase</keyword>
<feature type="active site" evidence="2">
    <location>
        <position position="403"/>
    </location>
</feature>
<dbReference type="Pfam" id="PF05362">
    <property type="entry name" value="Lon_C"/>
    <property type="match status" value="1"/>
</dbReference>
<dbReference type="Gene3D" id="3.40.50.300">
    <property type="entry name" value="P-loop containing nucleotide triphosphate hydrolases"/>
    <property type="match status" value="1"/>
</dbReference>
<evidence type="ECO:0000313" key="5">
    <source>
        <dbReference type="Proteomes" id="UP001203423"/>
    </source>
</evidence>
<reference evidence="4 5" key="1">
    <citation type="submission" date="2022-01" db="EMBL/GenBank/DDBJ databases">
        <title>Whole genome-based taxonomy of the Shewanellaceae.</title>
        <authorList>
            <person name="Martin-Rodriguez A.J."/>
        </authorList>
    </citation>
    <scope>NUCLEOTIDE SEQUENCE [LARGE SCALE GENOMIC DNA]</scope>
    <source>
        <strain evidence="4 5">DSM 17177</strain>
    </source>
</reference>
<accession>A0ABT0LH26</accession>